<comment type="subcellular location">
    <subcellularLocation>
        <location evidence="1 8">Cell membrane</location>
        <topology evidence="1 8">Multi-pass membrane protein</topology>
    </subcellularLocation>
</comment>
<accession>A0ABM6RT08</accession>
<comment type="function">
    <text evidence="8 9">Involved in peptidoglycan biosynthesis. Transports lipid-linked peptidoglycan precursors from the inner to the outer leaflet of the cytoplasmic membrane.</text>
</comment>
<keyword evidence="7 8" id="KW-0472">Membrane</keyword>
<feature type="transmembrane region" description="Helical" evidence="8">
    <location>
        <begin position="52"/>
        <end position="78"/>
    </location>
</feature>
<feature type="transmembrane region" description="Helical" evidence="8">
    <location>
        <begin position="142"/>
        <end position="160"/>
    </location>
</feature>
<feature type="transmembrane region" description="Helical" evidence="8">
    <location>
        <begin position="480"/>
        <end position="507"/>
    </location>
</feature>
<dbReference type="PIRSF" id="PIRSF002869">
    <property type="entry name" value="MviN"/>
    <property type="match status" value="1"/>
</dbReference>
<feature type="transmembrane region" description="Helical" evidence="8">
    <location>
        <begin position="356"/>
        <end position="377"/>
    </location>
</feature>
<sequence length="529" mass="57906">MRRAGSTAAGRHQSIGLSAGIIFVATLISRLSGFIREIVMAAYFGTSAANDAWLMASVLPNLLFSTINGAISVTLVPLMTQGDAQLSKRSVQNFVNEVFTAIVILAAFLIVVGELFAPTIMHIVAPGFHHHELALTISMTRIMIPTILFWGLSGLVVGILQEREQFFYPAVSPVAINIVRILTIIVLGHYFGIQGVAMGFLIAVVSQLAITLPALSKTGLHLHFRWHFSHPLLRKMIRMSGPFFLTSSVGTIGVIVDRVLASSLRTGSLAALNYSYVLVQIPVGLVISSLTTPIYTRLAQHQSQHDQLTYQKLAMRGFRLVVLLIVPITIWFMILSVPILRLIYQHGAFSNYSTRITSGTLLFWSVGLPGFGLSFYLQKLFFATQDTKSPARFSIITILFNIVGDLILVRFMQADGLALATGLAAWLNTTLLTIRALNPAHNSSLHFRPFAVKTLIAAAVTALAVYGARHLFALDAIHGLIPLTLGLVATVSTSLLVYLLMLTVFHFPEIRELVARLRKIRRKSPSSLA</sequence>
<evidence type="ECO:0000256" key="2">
    <source>
        <dbReference type="ARBA" id="ARBA00022475"/>
    </source>
</evidence>
<keyword evidence="11" id="KW-1185">Reference proteome</keyword>
<feature type="transmembrane region" description="Helical" evidence="8">
    <location>
        <begin position="197"/>
        <end position="215"/>
    </location>
</feature>
<evidence type="ECO:0000256" key="1">
    <source>
        <dbReference type="ARBA" id="ARBA00004651"/>
    </source>
</evidence>
<keyword evidence="5 8" id="KW-0573">Peptidoglycan synthesis</keyword>
<feature type="transmembrane region" description="Helical" evidence="8">
    <location>
        <begin position="317"/>
        <end position="344"/>
    </location>
</feature>
<dbReference type="Pfam" id="PF03023">
    <property type="entry name" value="MurJ"/>
    <property type="match status" value="1"/>
</dbReference>
<evidence type="ECO:0000256" key="8">
    <source>
        <dbReference type="HAMAP-Rule" id="MF_02078"/>
    </source>
</evidence>
<dbReference type="Proteomes" id="UP000325292">
    <property type="component" value="Chromosome"/>
</dbReference>
<feature type="transmembrane region" description="Helical" evidence="8">
    <location>
        <begin position="276"/>
        <end position="296"/>
    </location>
</feature>
<feature type="transmembrane region" description="Helical" evidence="8">
    <location>
        <begin position="167"/>
        <end position="191"/>
    </location>
</feature>
<dbReference type="CDD" id="cd13123">
    <property type="entry name" value="MATE_MurJ_like"/>
    <property type="match status" value="1"/>
</dbReference>
<feature type="transmembrane region" description="Helical" evidence="8">
    <location>
        <begin position="389"/>
        <end position="411"/>
    </location>
</feature>
<feature type="transmembrane region" description="Helical" evidence="8">
    <location>
        <begin position="98"/>
        <end position="122"/>
    </location>
</feature>
<name>A0ABM6RT08_9FIRM</name>
<evidence type="ECO:0000256" key="6">
    <source>
        <dbReference type="ARBA" id="ARBA00022989"/>
    </source>
</evidence>
<comment type="similarity">
    <text evidence="8 9">Belongs to the MurJ/MviN family.</text>
</comment>
<dbReference type="EMBL" id="CP019454">
    <property type="protein sequence ID" value="AUW94564.1"/>
    <property type="molecule type" value="Genomic_DNA"/>
</dbReference>
<keyword evidence="6 8" id="KW-1133">Transmembrane helix</keyword>
<keyword evidence="2 8" id="KW-1003">Cell membrane</keyword>
<keyword evidence="4 8" id="KW-0133">Cell shape</keyword>
<feature type="transmembrane region" description="Helical" evidence="8">
    <location>
        <begin position="417"/>
        <end position="438"/>
    </location>
</feature>
<dbReference type="PANTHER" id="PTHR47019">
    <property type="entry name" value="LIPID II FLIPPASE MURJ"/>
    <property type="match status" value="1"/>
</dbReference>
<dbReference type="HAMAP" id="MF_02078">
    <property type="entry name" value="MurJ_MviN"/>
    <property type="match status" value="1"/>
</dbReference>
<evidence type="ECO:0000256" key="9">
    <source>
        <dbReference type="PIRNR" id="PIRNR002869"/>
    </source>
</evidence>
<feature type="transmembrane region" description="Helical" evidence="8">
    <location>
        <begin position="12"/>
        <end position="32"/>
    </location>
</feature>
<evidence type="ECO:0000256" key="3">
    <source>
        <dbReference type="ARBA" id="ARBA00022692"/>
    </source>
</evidence>
<dbReference type="PRINTS" id="PR01806">
    <property type="entry name" value="VIRFACTRMVIN"/>
</dbReference>
<organism evidence="10 11">
    <name type="scientific">Sulfobacillus thermotolerans</name>
    <dbReference type="NCBI Taxonomy" id="338644"/>
    <lineage>
        <taxon>Bacteria</taxon>
        <taxon>Bacillati</taxon>
        <taxon>Bacillota</taxon>
        <taxon>Clostridia</taxon>
        <taxon>Eubacteriales</taxon>
        <taxon>Clostridiales Family XVII. Incertae Sedis</taxon>
        <taxon>Sulfobacillus</taxon>
    </lineage>
</organism>
<feature type="transmembrane region" description="Helical" evidence="8">
    <location>
        <begin position="450"/>
        <end position="468"/>
    </location>
</feature>
<comment type="pathway">
    <text evidence="8">Cell wall biogenesis; peptidoglycan biosynthesis.</text>
</comment>
<keyword evidence="8 9" id="KW-0813">Transport</keyword>
<keyword evidence="3 8" id="KW-0812">Transmembrane</keyword>
<evidence type="ECO:0000256" key="4">
    <source>
        <dbReference type="ARBA" id="ARBA00022960"/>
    </source>
</evidence>
<evidence type="ECO:0000256" key="5">
    <source>
        <dbReference type="ARBA" id="ARBA00022984"/>
    </source>
</evidence>
<keyword evidence="8 9" id="KW-0961">Cell wall biogenesis/degradation</keyword>
<feature type="transmembrane region" description="Helical" evidence="8">
    <location>
        <begin position="236"/>
        <end position="256"/>
    </location>
</feature>
<evidence type="ECO:0000313" key="10">
    <source>
        <dbReference type="EMBL" id="AUW94564.1"/>
    </source>
</evidence>
<evidence type="ECO:0000313" key="11">
    <source>
        <dbReference type="Proteomes" id="UP000325292"/>
    </source>
</evidence>
<dbReference type="NCBIfam" id="TIGR01695">
    <property type="entry name" value="murJ_mviN"/>
    <property type="match status" value="1"/>
</dbReference>
<reference evidence="10 11" key="1">
    <citation type="journal article" date="2019" name="Sci. Rep.">
        <title>Sulfobacillus thermotolerans: new insights into resistance and metabolic capacities of acidophilic chemolithotrophs.</title>
        <authorList>
            <person name="Panyushkina A.E."/>
            <person name="Babenko V.V."/>
            <person name="Nikitina A.S."/>
            <person name="Selezneva O.V."/>
            <person name="Tsaplina I.A."/>
            <person name="Letarova M.A."/>
            <person name="Kostryukova E.S."/>
            <person name="Letarov A.V."/>
        </authorList>
    </citation>
    <scope>NUCLEOTIDE SEQUENCE [LARGE SCALE GENOMIC DNA]</scope>
    <source>
        <strain evidence="10 11">Kr1</strain>
    </source>
</reference>
<proteinExistence type="inferred from homology"/>
<gene>
    <name evidence="8" type="primary">murJ</name>
    <name evidence="10" type="ORF">BXT84_11925</name>
</gene>
<protein>
    <recommendedName>
        <fullName evidence="8">Probable lipid II flippase MurJ</fullName>
    </recommendedName>
</protein>
<dbReference type="PANTHER" id="PTHR47019:SF1">
    <property type="entry name" value="LIPID II FLIPPASE MURJ"/>
    <property type="match status" value="1"/>
</dbReference>
<dbReference type="InterPro" id="IPR051050">
    <property type="entry name" value="Lipid_II_flippase_MurJ/MviN"/>
</dbReference>
<dbReference type="InterPro" id="IPR004268">
    <property type="entry name" value="MurJ"/>
</dbReference>
<evidence type="ECO:0000256" key="7">
    <source>
        <dbReference type="ARBA" id="ARBA00023136"/>
    </source>
</evidence>